<evidence type="ECO:0000313" key="2">
    <source>
        <dbReference type="EMBL" id="MCH7399892.1"/>
    </source>
</evidence>
<keyword evidence="1" id="KW-0732">Signal</keyword>
<gene>
    <name evidence="2" type="ORF">MM236_17995</name>
</gene>
<name>A0ABS9UTE1_9BACT</name>
<dbReference type="EMBL" id="JAKZGS010000022">
    <property type="protein sequence ID" value="MCH7399892.1"/>
    <property type="molecule type" value="Genomic_DNA"/>
</dbReference>
<dbReference type="Proteomes" id="UP001165488">
    <property type="component" value="Unassembled WGS sequence"/>
</dbReference>
<evidence type="ECO:0000313" key="3">
    <source>
        <dbReference type="Proteomes" id="UP001165488"/>
    </source>
</evidence>
<accession>A0ABS9UTE1</accession>
<dbReference type="RefSeq" id="WP_241276385.1">
    <property type="nucleotide sequence ID" value="NZ_JAKZGS010000022.1"/>
</dbReference>
<dbReference type="PROSITE" id="PS51257">
    <property type="entry name" value="PROKAR_LIPOPROTEIN"/>
    <property type="match status" value="1"/>
</dbReference>
<keyword evidence="3" id="KW-1185">Reference proteome</keyword>
<proteinExistence type="predicted"/>
<feature type="chain" id="PRO_5047489326" evidence="1">
    <location>
        <begin position="26"/>
        <end position="175"/>
    </location>
</feature>
<evidence type="ECO:0000256" key="1">
    <source>
        <dbReference type="SAM" id="SignalP"/>
    </source>
</evidence>
<reference evidence="2" key="1">
    <citation type="submission" date="2022-03" db="EMBL/GenBank/DDBJ databases">
        <title>De novo assembled genomes of Belliella spp. (Cyclobacteriaceae) strains.</title>
        <authorList>
            <person name="Szabo A."/>
            <person name="Korponai K."/>
            <person name="Felfoldi T."/>
        </authorList>
    </citation>
    <scope>NUCLEOTIDE SEQUENCE</scope>
    <source>
        <strain evidence="2">DSM 107340</strain>
    </source>
</reference>
<organism evidence="2 3">
    <name type="scientific">Belliella calami</name>
    <dbReference type="NCBI Taxonomy" id="2923436"/>
    <lineage>
        <taxon>Bacteria</taxon>
        <taxon>Pseudomonadati</taxon>
        <taxon>Bacteroidota</taxon>
        <taxon>Cytophagia</taxon>
        <taxon>Cytophagales</taxon>
        <taxon>Cyclobacteriaceae</taxon>
        <taxon>Belliella</taxon>
    </lineage>
</organism>
<protein>
    <submittedName>
        <fullName evidence="2">Lipocalin family protein</fullName>
    </submittedName>
</protein>
<feature type="signal peptide" evidence="1">
    <location>
        <begin position="1"/>
        <end position="25"/>
    </location>
</feature>
<sequence>MKDCLFKYSLAILVIFNLILFTSCGNDDDPEIASIEGTWNYDEFDIDIRINNKTDIEFFMQEYGLTAAQANVASEALKSEFFEASDFEGTRLIFSGNGSYEIRVNDRIDETGTYVVSPNNSTLSLNSEDEVVVFQILELSRNRLSISLSESFEEDLTEDGVDDEIEILLTLSFVR</sequence>
<comment type="caution">
    <text evidence="2">The sequence shown here is derived from an EMBL/GenBank/DDBJ whole genome shotgun (WGS) entry which is preliminary data.</text>
</comment>